<organism evidence="1 2">
    <name type="scientific">Melia azedarach</name>
    <name type="common">Chinaberry tree</name>
    <dbReference type="NCBI Taxonomy" id="155640"/>
    <lineage>
        <taxon>Eukaryota</taxon>
        <taxon>Viridiplantae</taxon>
        <taxon>Streptophyta</taxon>
        <taxon>Embryophyta</taxon>
        <taxon>Tracheophyta</taxon>
        <taxon>Spermatophyta</taxon>
        <taxon>Magnoliopsida</taxon>
        <taxon>eudicotyledons</taxon>
        <taxon>Gunneridae</taxon>
        <taxon>Pentapetalae</taxon>
        <taxon>rosids</taxon>
        <taxon>malvids</taxon>
        <taxon>Sapindales</taxon>
        <taxon>Meliaceae</taxon>
        <taxon>Melia</taxon>
    </lineage>
</organism>
<accession>A0ACC1WSJ9</accession>
<protein>
    <submittedName>
        <fullName evidence="1">Jacalin lectin family protein</fullName>
    </submittedName>
</protein>
<sequence>MTYESNHVTVGPWGGQTGARWDDGLFSGVKQVAISYGAVIDSIQIEYDKNGCSVWSDKHGGTGGFRTNKVKFNYPDEFLVSISGYYGSNVDYGPVLVLSLSLESNKKKYGPFGIQQGTHFSFPTSGGMVVGFHGRSSWSLDSIGVHLKPVLMRNPPDNLAASQNYASNGITEKTKGSMVREKKDNVFLPNRSFHRVEEDDDFWDNPKNYQSEIMYHKSGYSGSTIVRRTTVVKSATCHTNRRTNGPFGDEQGIIFTSGNNGIIAGLPATTEQLDDFFRAVIEGKPQLPRPFNDSFNMTDAGKRRLADFCGARVIEEKPSLPRPYNDSFNMTDAGKGRLTDGFGAHVIEGKPPLSWPFNYSFNMTDAGKGRFAEGFGAHAIEGKPPLSRPFKDSFNMTNRKTSQGFPEMVKEPARFSSGPWGGNGGRRWDDGVFSGVKKIFLFNGEAIYSIQVEYDQNGQSVPCSRHGGGSEGRSYTISLQYPHEVLTGFCGYYDSLTGEASSNVVKSLTFFTNKGKYGPFGEETGTFFASAKSEGKIVGFHGSSGCYLNSIGVHTQA</sequence>
<comment type="caution">
    <text evidence="1">The sequence shown here is derived from an EMBL/GenBank/DDBJ whole genome shotgun (WGS) entry which is preliminary data.</text>
</comment>
<evidence type="ECO:0000313" key="2">
    <source>
        <dbReference type="Proteomes" id="UP001164539"/>
    </source>
</evidence>
<dbReference type="EMBL" id="CM051407">
    <property type="protein sequence ID" value="KAJ4702018.1"/>
    <property type="molecule type" value="Genomic_DNA"/>
</dbReference>
<name>A0ACC1WSJ9_MELAZ</name>
<gene>
    <name evidence="1" type="ORF">OWV82_025161</name>
</gene>
<proteinExistence type="predicted"/>
<reference evidence="1 2" key="1">
    <citation type="journal article" date="2023" name="Science">
        <title>Complex scaffold remodeling in plant triterpene biosynthesis.</title>
        <authorList>
            <person name="De La Pena R."/>
            <person name="Hodgson H."/>
            <person name="Liu J.C."/>
            <person name="Stephenson M.J."/>
            <person name="Martin A.C."/>
            <person name="Owen C."/>
            <person name="Harkess A."/>
            <person name="Leebens-Mack J."/>
            <person name="Jimenez L.E."/>
            <person name="Osbourn A."/>
            <person name="Sattely E.S."/>
        </authorList>
    </citation>
    <scope>NUCLEOTIDE SEQUENCE [LARGE SCALE GENOMIC DNA]</scope>
    <source>
        <strain evidence="2">cv. JPN11</strain>
        <tissue evidence="1">Leaf</tissue>
    </source>
</reference>
<evidence type="ECO:0000313" key="1">
    <source>
        <dbReference type="EMBL" id="KAJ4702018.1"/>
    </source>
</evidence>
<keyword evidence="2" id="KW-1185">Reference proteome</keyword>
<dbReference type="Proteomes" id="UP001164539">
    <property type="component" value="Chromosome 14"/>
</dbReference>